<accession>A0ABQ9YJA0</accession>
<sequence>MDVSLTLDNARTCMLDTTNLHSMNMRVCGAEHSNTLSFLRERPNDFLFAIKNTTLSLESLSFDGRNSKICQGTTDTFCTLSNCVVDDCGHHAVFESDGWLSAISSKFTLPIGMTSHGLVHSPSETCHFVLSGSIFQDWRTTERTSLTGTAFEQLDLSFSQFSNVSQTHSAFLQPLHRTFQSTSIVGCDVREVENDLYGSISRDMNNHNLIHAANTTFSRNFHSELNAYTTTCTTTQTTNITLQTSFSDCLFLGCKSTTNGAGISHYSTSSLTVSNCKFDGCRAESKDSSVTPLGGGISFTSTSTNTVSVSISGTTFVSCYAYMSGGIDVRHSTGKLLLNAEMKNCHFEKIPAHFNMLASASIMPSIPRSPTRD</sequence>
<reference evidence="1 2" key="1">
    <citation type="journal article" date="2022" name="bioRxiv">
        <title>Genomics of Preaxostyla Flagellates Illuminates Evolutionary Transitions and the Path Towards Mitochondrial Loss.</title>
        <authorList>
            <person name="Novak L.V.F."/>
            <person name="Treitli S.C."/>
            <person name="Pyrih J."/>
            <person name="Halakuc P."/>
            <person name="Pipaliya S.V."/>
            <person name="Vacek V."/>
            <person name="Brzon O."/>
            <person name="Soukal P."/>
            <person name="Eme L."/>
            <person name="Dacks J.B."/>
            <person name="Karnkowska A."/>
            <person name="Elias M."/>
            <person name="Hampl V."/>
        </authorList>
    </citation>
    <scope>NUCLEOTIDE SEQUENCE [LARGE SCALE GENOMIC DNA]</scope>
    <source>
        <strain evidence="1">NAU3</strain>
        <tissue evidence="1">Gut</tissue>
    </source>
</reference>
<proteinExistence type="predicted"/>
<organism evidence="1 2">
    <name type="scientific">Blattamonas nauphoetae</name>
    <dbReference type="NCBI Taxonomy" id="2049346"/>
    <lineage>
        <taxon>Eukaryota</taxon>
        <taxon>Metamonada</taxon>
        <taxon>Preaxostyla</taxon>
        <taxon>Oxymonadida</taxon>
        <taxon>Blattamonas</taxon>
    </lineage>
</organism>
<gene>
    <name evidence="1" type="ORF">BLNAU_1411</name>
</gene>
<evidence type="ECO:0000313" key="1">
    <source>
        <dbReference type="EMBL" id="KAK2963842.1"/>
    </source>
</evidence>
<name>A0ABQ9YJA0_9EUKA</name>
<dbReference type="SUPFAM" id="SSF51126">
    <property type="entry name" value="Pectin lyase-like"/>
    <property type="match status" value="1"/>
</dbReference>
<comment type="caution">
    <text evidence="1">The sequence shown here is derived from an EMBL/GenBank/DDBJ whole genome shotgun (WGS) entry which is preliminary data.</text>
</comment>
<dbReference type="EMBL" id="JARBJD010000005">
    <property type="protein sequence ID" value="KAK2963842.1"/>
    <property type="molecule type" value="Genomic_DNA"/>
</dbReference>
<keyword evidence="2" id="KW-1185">Reference proteome</keyword>
<dbReference type="InterPro" id="IPR011050">
    <property type="entry name" value="Pectin_lyase_fold/virulence"/>
</dbReference>
<protein>
    <submittedName>
        <fullName evidence="1">Uncharacterized protein</fullName>
    </submittedName>
</protein>
<dbReference type="Proteomes" id="UP001281761">
    <property type="component" value="Unassembled WGS sequence"/>
</dbReference>
<evidence type="ECO:0000313" key="2">
    <source>
        <dbReference type="Proteomes" id="UP001281761"/>
    </source>
</evidence>